<dbReference type="Gene3D" id="1.20.58.900">
    <property type="match status" value="1"/>
</dbReference>
<name>A0A0N5AIJ5_9BILA</name>
<dbReference type="PROSITE" id="PS50826">
    <property type="entry name" value="RUN"/>
    <property type="match status" value="1"/>
</dbReference>
<evidence type="ECO:0000259" key="7">
    <source>
        <dbReference type="PROSITE" id="PS50826"/>
    </source>
</evidence>
<dbReference type="Pfam" id="PF00566">
    <property type="entry name" value="RabGAP-TBC"/>
    <property type="match status" value="1"/>
</dbReference>
<dbReference type="SUPFAM" id="SSF50044">
    <property type="entry name" value="SH3-domain"/>
    <property type="match status" value="1"/>
</dbReference>
<dbReference type="PROSITE" id="PS50086">
    <property type="entry name" value="TBC_RABGAP"/>
    <property type="match status" value="1"/>
</dbReference>
<comment type="similarity">
    <text evidence="1">Belongs to the small G protein signaling modulator family.</text>
</comment>
<keyword evidence="8" id="KW-1185">Reference proteome</keyword>
<feature type="domain" description="RUN" evidence="7">
    <location>
        <begin position="636"/>
        <end position="797"/>
    </location>
</feature>
<dbReference type="InterPro" id="IPR000195">
    <property type="entry name" value="Rab-GAP-TBC_dom"/>
</dbReference>
<feature type="domain" description="Rab-GAP TBC" evidence="6">
    <location>
        <begin position="145"/>
        <end position="336"/>
    </location>
</feature>
<protein>
    <recommendedName>
        <fullName evidence="3">RUN and TBC1 domain-containing protein 3</fullName>
    </recommendedName>
</protein>
<dbReference type="SUPFAM" id="SSF140741">
    <property type="entry name" value="RUN domain-like"/>
    <property type="match status" value="1"/>
</dbReference>
<dbReference type="FunFam" id="2.30.30.40:FF:000115">
    <property type="entry name" value="Small G protein signaling modulator 3 homolog"/>
    <property type="match status" value="1"/>
</dbReference>
<keyword evidence="2 4" id="KW-0728">SH3 domain</keyword>
<dbReference type="AlphaFoldDB" id="A0A0N5AIJ5"/>
<dbReference type="PANTHER" id="PTHR47219:SF13">
    <property type="entry name" value="RUN AND TBC1 DOMAIN-CONTAINING PROTEIN 3"/>
    <property type="match status" value="1"/>
</dbReference>
<dbReference type="Pfam" id="PF02759">
    <property type="entry name" value="RUN"/>
    <property type="match status" value="1"/>
</dbReference>
<feature type="domain" description="SH3" evidence="5">
    <location>
        <begin position="561"/>
        <end position="620"/>
    </location>
</feature>
<dbReference type="GO" id="GO:0005096">
    <property type="term" value="F:GTPase activator activity"/>
    <property type="evidence" value="ECO:0007669"/>
    <property type="project" value="TreeGrafter"/>
</dbReference>
<dbReference type="FunFam" id="1.10.8.270:FF:000051">
    <property type="entry name" value="TBC (Tre-2/Bub2/Cdc16) domain family"/>
    <property type="match status" value="1"/>
</dbReference>
<dbReference type="Gene3D" id="1.10.8.270">
    <property type="entry name" value="putative rabgap domain of human tbc1 domain family member 14 like domains"/>
    <property type="match status" value="1"/>
</dbReference>
<sequence>MLILGLQSDIKMMTFITGKNAKYAESVNAEEEEQCATVNNFNEVDIPVHQEIFDISDKPFCAIRQQLLPEKFDNLQEIYDEFGFSVEDATNHSCSTEIETPQQRMKWLAHIEFSHDDIQDELTWSKVNVEKLDPEKTLELVREFGISHSLRPFLWPRFCGALKKKEASSYAYADVVRQCDMDKPSVVAQIEKDLLRTLPNNVCFWQQESQGIDSLRRVLRSVAYMYPDVGYCQGMGVIVAMLLLFCPEEIVFWIMATFIEDIFPANYYNGSLLGVQADVRVTMHLMDTHIPEVAKLLRENEVDTSLITVNWLLTAFGSVFPIRMLLRIWDFLFVSGGIAIFRTFIAMLKLKEEEFLSVTASKNLSIDIFNILASVPTSIQNPEDLVEMYISFEFSISPELIASMRKRQQAILLADEGLIVNPNTDTNLPKQRVHKRQLQRSTSILSQMLPTTLTGTQVTSNSLCRYFLKCNIKFDKVNSKGASVGYWQLFIEFLQAERSDLRMKNVHQTEMIVDLREAVLQICRHFINCDDSFKEKITLQANYIMEPQKDEIEQFLKAKRQGHRRARALLDFERQDEDELGFKKNDMITILSEKDEHCWIGEVNGLQGWFPAKFVEVVDERGKNYTIYGDEAVYPEITELIRDRLTNAIKPILEHGLRRSLMLNFSNHPWYFIESLLHTLSVSEEIAQGSVRSHYSSVHSRLTLCSTFSLDQDGKILTPEELLYRSVEHINDTHNAIGASLDAKLRSLIVMGVNEQCLHLWFDILCGNPSQDFIRTKYYHSWSFIKSPIWRQVTNSF</sequence>
<dbReference type="SMART" id="SM00326">
    <property type="entry name" value="SH3"/>
    <property type="match status" value="1"/>
</dbReference>
<evidence type="ECO:0000256" key="4">
    <source>
        <dbReference type="PROSITE-ProRule" id="PRU00192"/>
    </source>
</evidence>
<dbReference type="InterPro" id="IPR001452">
    <property type="entry name" value="SH3_domain"/>
</dbReference>
<evidence type="ECO:0000259" key="6">
    <source>
        <dbReference type="PROSITE" id="PS50086"/>
    </source>
</evidence>
<dbReference type="Gene3D" id="2.30.30.40">
    <property type="entry name" value="SH3 Domains"/>
    <property type="match status" value="1"/>
</dbReference>
<dbReference type="PANTHER" id="PTHR47219">
    <property type="entry name" value="RAB GTPASE-ACTIVATING PROTEIN 1-LIKE"/>
    <property type="match status" value="1"/>
</dbReference>
<dbReference type="InterPro" id="IPR050302">
    <property type="entry name" value="Rab_GAP_TBC_domain"/>
</dbReference>
<organism evidence="8 9">
    <name type="scientific">Syphacia muris</name>
    <dbReference type="NCBI Taxonomy" id="451379"/>
    <lineage>
        <taxon>Eukaryota</taxon>
        <taxon>Metazoa</taxon>
        <taxon>Ecdysozoa</taxon>
        <taxon>Nematoda</taxon>
        <taxon>Chromadorea</taxon>
        <taxon>Rhabditida</taxon>
        <taxon>Spirurina</taxon>
        <taxon>Oxyuridomorpha</taxon>
        <taxon>Oxyuroidea</taxon>
        <taxon>Oxyuridae</taxon>
        <taxon>Syphacia</taxon>
    </lineage>
</organism>
<reference evidence="9" key="1">
    <citation type="submission" date="2017-02" db="UniProtKB">
        <authorList>
            <consortium name="WormBaseParasite"/>
        </authorList>
    </citation>
    <scope>IDENTIFICATION</scope>
</reference>
<dbReference type="InterPro" id="IPR035969">
    <property type="entry name" value="Rab-GAP_TBC_sf"/>
</dbReference>
<accession>A0A0N5AIJ5</accession>
<dbReference type="InterPro" id="IPR036028">
    <property type="entry name" value="SH3-like_dom_sf"/>
</dbReference>
<proteinExistence type="inferred from homology"/>
<evidence type="ECO:0000256" key="1">
    <source>
        <dbReference type="ARBA" id="ARBA00006296"/>
    </source>
</evidence>
<evidence type="ECO:0000313" key="9">
    <source>
        <dbReference type="WBParaSite" id="SMUV_0000424401-mRNA-1"/>
    </source>
</evidence>
<dbReference type="Pfam" id="PF00018">
    <property type="entry name" value="SH3_1"/>
    <property type="match status" value="1"/>
</dbReference>
<dbReference type="SMART" id="SM00164">
    <property type="entry name" value="TBC"/>
    <property type="match status" value="1"/>
</dbReference>
<evidence type="ECO:0000256" key="3">
    <source>
        <dbReference type="ARBA" id="ARBA00030864"/>
    </source>
</evidence>
<evidence type="ECO:0000313" key="8">
    <source>
        <dbReference type="Proteomes" id="UP000046393"/>
    </source>
</evidence>
<dbReference type="Proteomes" id="UP000046393">
    <property type="component" value="Unplaced"/>
</dbReference>
<dbReference type="PROSITE" id="PS50002">
    <property type="entry name" value="SH3"/>
    <property type="match status" value="1"/>
</dbReference>
<dbReference type="STRING" id="451379.A0A0N5AIJ5"/>
<dbReference type="GO" id="GO:0031267">
    <property type="term" value="F:small GTPase binding"/>
    <property type="evidence" value="ECO:0007669"/>
    <property type="project" value="TreeGrafter"/>
</dbReference>
<dbReference type="InterPro" id="IPR004012">
    <property type="entry name" value="Run_dom"/>
</dbReference>
<evidence type="ECO:0000259" key="5">
    <source>
        <dbReference type="PROSITE" id="PS50002"/>
    </source>
</evidence>
<dbReference type="Gene3D" id="1.10.472.80">
    <property type="entry name" value="Ypt/Rab-GAP domain of gyp1p, domain 3"/>
    <property type="match status" value="1"/>
</dbReference>
<evidence type="ECO:0000256" key="2">
    <source>
        <dbReference type="ARBA" id="ARBA00022443"/>
    </source>
</evidence>
<dbReference type="SUPFAM" id="SSF47923">
    <property type="entry name" value="Ypt/Rab-GAP domain of gyp1p"/>
    <property type="match status" value="2"/>
</dbReference>
<dbReference type="InterPro" id="IPR037213">
    <property type="entry name" value="Run_dom_sf"/>
</dbReference>
<dbReference type="WBParaSite" id="SMUV_0000424401-mRNA-1">
    <property type="protein sequence ID" value="SMUV_0000424401-mRNA-1"/>
    <property type="gene ID" value="SMUV_0000424401"/>
</dbReference>